<dbReference type="EMBL" id="JAGRRH010000013">
    <property type="protein sequence ID" value="KAG7360853.1"/>
    <property type="molecule type" value="Genomic_DNA"/>
</dbReference>
<feature type="transmembrane region" description="Helical" evidence="5">
    <location>
        <begin position="145"/>
        <end position="169"/>
    </location>
</feature>
<feature type="transmembrane region" description="Helical" evidence="5">
    <location>
        <begin position="460"/>
        <end position="477"/>
    </location>
</feature>
<evidence type="ECO:0000256" key="3">
    <source>
        <dbReference type="ARBA" id="ARBA00022989"/>
    </source>
</evidence>
<dbReference type="Pfam" id="PF12832">
    <property type="entry name" value="MFS_1_like"/>
    <property type="match status" value="1"/>
</dbReference>
<feature type="transmembrane region" description="Helical" evidence="5">
    <location>
        <begin position="330"/>
        <end position="353"/>
    </location>
</feature>
<feature type="transmembrane region" description="Helical" evidence="5">
    <location>
        <begin position="117"/>
        <end position="139"/>
    </location>
</feature>
<dbReference type="PANTHER" id="PTHR16172:SF41">
    <property type="entry name" value="MAJOR FACILITATOR SUPERFAMILY DOMAIN-CONTAINING PROTEIN 6-LIKE"/>
    <property type="match status" value="1"/>
</dbReference>
<evidence type="ECO:0000256" key="5">
    <source>
        <dbReference type="SAM" id="Phobius"/>
    </source>
</evidence>
<protein>
    <submittedName>
        <fullName evidence="7">Major facilitator superfamily MFS_1 protein</fullName>
    </submittedName>
</protein>
<keyword evidence="3 5" id="KW-1133">Transmembrane helix</keyword>
<comment type="caution">
    <text evidence="7">The sequence shown here is derived from an EMBL/GenBank/DDBJ whole genome shotgun (WGS) entry which is preliminary data.</text>
</comment>
<dbReference type="InterPro" id="IPR024989">
    <property type="entry name" value="MFS_assoc_dom"/>
</dbReference>
<dbReference type="Proteomes" id="UP000693970">
    <property type="component" value="Unassembled WGS sequence"/>
</dbReference>
<feature type="transmembrane region" description="Helical" evidence="5">
    <location>
        <begin position="287"/>
        <end position="310"/>
    </location>
</feature>
<gene>
    <name evidence="7" type="ORF">IV203_035952</name>
</gene>
<keyword evidence="4 5" id="KW-0472">Membrane</keyword>
<evidence type="ECO:0000256" key="2">
    <source>
        <dbReference type="ARBA" id="ARBA00022692"/>
    </source>
</evidence>
<reference evidence="7" key="1">
    <citation type="journal article" date="2021" name="Sci. Rep.">
        <title>Diploid genomic architecture of Nitzschia inconspicua, an elite biomass production diatom.</title>
        <authorList>
            <person name="Oliver A."/>
            <person name="Podell S."/>
            <person name="Pinowska A."/>
            <person name="Traller J.C."/>
            <person name="Smith S.R."/>
            <person name="McClure R."/>
            <person name="Beliaev A."/>
            <person name="Bohutskyi P."/>
            <person name="Hill E.A."/>
            <person name="Rabines A."/>
            <person name="Zheng H."/>
            <person name="Allen L.Z."/>
            <person name="Kuo A."/>
            <person name="Grigoriev I.V."/>
            <person name="Allen A.E."/>
            <person name="Hazlebeck D."/>
            <person name="Allen E.E."/>
        </authorList>
    </citation>
    <scope>NUCLEOTIDE SEQUENCE</scope>
    <source>
        <strain evidence="7">Hildebrandi</strain>
    </source>
</reference>
<feature type="transmembrane region" description="Helical" evidence="5">
    <location>
        <begin position="79"/>
        <end position="105"/>
    </location>
</feature>
<dbReference type="PANTHER" id="PTHR16172">
    <property type="entry name" value="MAJOR FACILITATOR SUPERFAMILY DOMAIN-CONTAINING PROTEIN 6-LIKE"/>
    <property type="match status" value="1"/>
</dbReference>
<dbReference type="InterPro" id="IPR051717">
    <property type="entry name" value="MFS_MFSD6"/>
</dbReference>
<evidence type="ECO:0000313" key="7">
    <source>
        <dbReference type="EMBL" id="KAG7360853.1"/>
    </source>
</evidence>
<evidence type="ECO:0000313" key="8">
    <source>
        <dbReference type="Proteomes" id="UP000693970"/>
    </source>
</evidence>
<dbReference type="GO" id="GO:0016020">
    <property type="term" value="C:membrane"/>
    <property type="evidence" value="ECO:0007669"/>
    <property type="project" value="UniProtKB-SubCell"/>
</dbReference>
<dbReference type="AlphaFoldDB" id="A0A9K3PV98"/>
<evidence type="ECO:0000256" key="1">
    <source>
        <dbReference type="ARBA" id="ARBA00004141"/>
    </source>
</evidence>
<proteinExistence type="predicted"/>
<feature type="transmembrane region" description="Helical" evidence="5">
    <location>
        <begin position="429"/>
        <end position="448"/>
    </location>
</feature>
<sequence>MDLERDPVALQNEKGGIKCTISHSMEATVTLSDSDTAVEFFPFWRRPRLLYTTVFVWISITGGRFLASFLEQEASLSPAAIGAVLAIQDATSVIASSFAGVFADWMERRYPKWGRRWVLGMGSCLGSTCFGLHACNRLFPSIGFFATLPWFIVLRIFFSISTCLVFPVVDGMCLDFLKRHATPEEYGKERLFGAISWAMTHLLMGPILDKYNNFGIFYFLGIAAAVAMLITIQVYDGDENNTHQHHHHFKRRTSNLVLPDDEEISDTAAASITPSKVTSQGDKNVRFLSFFAIFGSSCFSVTFLIARVTLASGQAVVDKMIFLFFEYLGSSFTLMSLTVLLTVVFEIPIFHVAPAILERIGSSGMLLLASFSYITRVVGYTLVPAGKTPLVLLFEPLHGVTYACSQSAGVDFASKLIPEPGMEASSQGFLQFFVGAGSAVGLLFGGFLEETYGPKQMYRVSSIVVLMGSLMFLGPAFQNRRSTREQDNRVGHHVVPQDDEVDGVVEMTSSPTKA</sequence>
<evidence type="ECO:0000259" key="6">
    <source>
        <dbReference type="Pfam" id="PF12832"/>
    </source>
</evidence>
<accession>A0A9K3PV98</accession>
<feature type="transmembrane region" description="Helical" evidence="5">
    <location>
        <begin position="49"/>
        <end position="67"/>
    </location>
</feature>
<keyword evidence="2 5" id="KW-0812">Transmembrane</keyword>
<feature type="transmembrane region" description="Helical" evidence="5">
    <location>
        <begin position="214"/>
        <end position="235"/>
    </location>
</feature>
<organism evidence="7 8">
    <name type="scientific">Nitzschia inconspicua</name>
    <dbReference type="NCBI Taxonomy" id="303405"/>
    <lineage>
        <taxon>Eukaryota</taxon>
        <taxon>Sar</taxon>
        <taxon>Stramenopiles</taxon>
        <taxon>Ochrophyta</taxon>
        <taxon>Bacillariophyta</taxon>
        <taxon>Bacillariophyceae</taxon>
        <taxon>Bacillariophycidae</taxon>
        <taxon>Bacillariales</taxon>
        <taxon>Bacillariaceae</taxon>
        <taxon>Nitzschia</taxon>
    </lineage>
</organism>
<reference evidence="7" key="2">
    <citation type="submission" date="2021-04" db="EMBL/GenBank/DDBJ databases">
        <authorList>
            <person name="Podell S."/>
        </authorList>
    </citation>
    <scope>NUCLEOTIDE SEQUENCE</scope>
    <source>
        <strain evidence="7">Hildebrandi</strain>
    </source>
</reference>
<feature type="domain" description="Major facilitator superfamily associated" evidence="6">
    <location>
        <begin position="65"/>
        <end position="460"/>
    </location>
</feature>
<evidence type="ECO:0000256" key="4">
    <source>
        <dbReference type="ARBA" id="ARBA00023136"/>
    </source>
</evidence>
<name>A0A9K3PV98_9STRA</name>
<dbReference type="OrthoDB" id="515887at2759"/>
<keyword evidence="8" id="KW-1185">Reference proteome</keyword>
<comment type="subcellular location">
    <subcellularLocation>
        <location evidence="1">Membrane</location>
        <topology evidence="1">Multi-pass membrane protein</topology>
    </subcellularLocation>
</comment>